<accession>A0AAE2C022</accession>
<keyword evidence="3" id="KW-0862">Zinc</keyword>
<evidence type="ECO:0000313" key="8">
    <source>
        <dbReference type="Proteomes" id="UP001289374"/>
    </source>
</evidence>
<proteinExistence type="predicted"/>
<dbReference type="EMBL" id="JACGWL010000004">
    <property type="protein sequence ID" value="KAK4404088.1"/>
    <property type="molecule type" value="Genomic_DNA"/>
</dbReference>
<organism evidence="7 8">
    <name type="scientific">Sesamum angolense</name>
    <dbReference type="NCBI Taxonomy" id="2727404"/>
    <lineage>
        <taxon>Eukaryota</taxon>
        <taxon>Viridiplantae</taxon>
        <taxon>Streptophyta</taxon>
        <taxon>Embryophyta</taxon>
        <taxon>Tracheophyta</taxon>
        <taxon>Spermatophyta</taxon>
        <taxon>Magnoliopsida</taxon>
        <taxon>eudicotyledons</taxon>
        <taxon>Gunneridae</taxon>
        <taxon>Pentapetalae</taxon>
        <taxon>asterids</taxon>
        <taxon>lamiids</taxon>
        <taxon>Lamiales</taxon>
        <taxon>Pedaliaceae</taxon>
        <taxon>Sesamum</taxon>
    </lineage>
</organism>
<keyword evidence="2 4" id="KW-0863">Zinc-finger</keyword>
<dbReference type="SUPFAM" id="SSF90209">
    <property type="entry name" value="Ran binding protein zinc finger-like"/>
    <property type="match status" value="1"/>
</dbReference>
<keyword evidence="1" id="KW-0479">Metal-binding</keyword>
<evidence type="ECO:0000256" key="5">
    <source>
        <dbReference type="SAM" id="MobiDB-lite"/>
    </source>
</evidence>
<dbReference type="GO" id="GO:0008270">
    <property type="term" value="F:zinc ion binding"/>
    <property type="evidence" value="ECO:0007669"/>
    <property type="project" value="UniProtKB-KW"/>
</dbReference>
<dbReference type="InterPro" id="IPR036443">
    <property type="entry name" value="Znf_RanBP2_sf"/>
</dbReference>
<gene>
    <name evidence="7" type="ORF">Sango_0777400</name>
</gene>
<sequence length="186" mass="20728">MFLLQLEKLSEVQSQPESQLKFIIEAWQQEGTEMDLCIYGYYLPENEQTKKQFFEYLQGEAEAGLGGLHQCAEKEFLNYLNSDGPSKDFNDFRTKLAGLTSVTRNYFENLVRALENGLSDVDSQAACSKTSSKNIAGSSKDKGGRGKGSSKIDIPIRNAADDWACDQCAYLNVRSATACNMCHHGR</sequence>
<reference evidence="7" key="2">
    <citation type="journal article" date="2024" name="Plant">
        <title>Genomic evolution and insights into agronomic trait innovations of Sesamum species.</title>
        <authorList>
            <person name="Miao H."/>
            <person name="Wang L."/>
            <person name="Qu L."/>
            <person name="Liu H."/>
            <person name="Sun Y."/>
            <person name="Le M."/>
            <person name="Wang Q."/>
            <person name="Wei S."/>
            <person name="Zheng Y."/>
            <person name="Lin W."/>
            <person name="Duan Y."/>
            <person name="Cao H."/>
            <person name="Xiong S."/>
            <person name="Wang X."/>
            <person name="Wei L."/>
            <person name="Li C."/>
            <person name="Ma Q."/>
            <person name="Ju M."/>
            <person name="Zhao R."/>
            <person name="Li G."/>
            <person name="Mu C."/>
            <person name="Tian Q."/>
            <person name="Mei H."/>
            <person name="Zhang T."/>
            <person name="Gao T."/>
            <person name="Zhang H."/>
        </authorList>
    </citation>
    <scope>NUCLEOTIDE SEQUENCE</scope>
    <source>
        <strain evidence="7">K16</strain>
    </source>
</reference>
<name>A0AAE2C022_9LAMI</name>
<dbReference type="InterPro" id="IPR001876">
    <property type="entry name" value="Znf_RanBP2"/>
</dbReference>
<comment type="caution">
    <text evidence="7">The sequence shown here is derived from an EMBL/GenBank/DDBJ whole genome shotgun (WGS) entry which is preliminary data.</text>
</comment>
<evidence type="ECO:0000313" key="7">
    <source>
        <dbReference type="EMBL" id="KAK4404088.1"/>
    </source>
</evidence>
<dbReference type="Proteomes" id="UP001289374">
    <property type="component" value="Unassembled WGS sequence"/>
</dbReference>
<dbReference type="PROSITE" id="PS50199">
    <property type="entry name" value="ZF_RANBP2_2"/>
    <property type="match status" value="1"/>
</dbReference>
<feature type="region of interest" description="Disordered" evidence="5">
    <location>
        <begin position="132"/>
        <end position="151"/>
    </location>
</feature>
<dbReference type="PROSITE" id="PS01358">
    <property type="entry name" value="ZF_RANBP2_1"/>
    <property type="match status" value="1"/>
</dbReference>
<feature type="domain" description="RanBP2-type" evidence="6">
    <location>
        <begin position="159"/>
        <end position="186"/>
    </location>
</feature>
<evidence type="ECO:0000256" key="4">
    <source>
        <dbReference type="PROSITE-ProRule" id="PRU00322"/>
    </source>
</evidence>
<evidence type="ECO:0000259" key="6">
    <source>
        <dbReference type="PROSITE" id="PS50199"/>
    </source>
</evidence>
<evidence type="ECO:0000256" key="1">
    <source>
        <dbReference type="ARBA" id="ARBA00022723"/>
    </source>
</evidence>
<keyword evidence="8" id="KW-1185">Reference proteome</keyword>
<reference evidence="7" key="1">
    <citation type="submission" date="2020-06" db="EMBL/GenBank/DDBJ databases">
        <authorList>
            <person name="Li T."/>
            <person name="Hu X."/>
            <person name="Zhang T."/>
            <person name="Song X."/>
            <person name="Zhang H."/>
            <person name="Dai N."/>
            <person name="Sheng W."/>
            <person name="Hou X."/>
            <person name="Wei L."/>
        </authorList>
    </citation>
    <scope>NUCLEOTIDE SEQUENCE</scope>
    <source>
        <strain evidence="7">K16</strain>
        <tissue evidence="7">Leaf</tissue>
    </source>
</reference>
<dbReference type="SMART" id="SM00547">
    <property type="entry name" value="ZnF_RBZ"/>
    <property type="match status" value="1"/>
</dbReference>
<evidence type="ECO:0000256" key="3">
    <source>
        <dbReference type="ARBA" id="ARBA00022833"/>
    </source>
</evidence>
<dbReference type="AlphaFoldDB" id="A0AAE2C022"/>
<protein>
    <submittedName>
        <fullName evidence="7">E3 ubiquitin-protein ligase ARI8</fullName>
    </submittedName>
</protein>
<dbReference type="Gene3D" id="1.20.120.1750">
    <property type="match status" value="1"/>
</dbReference>
<evidence type="ECO:0000256" key="2">
    <source>
        <dbReference type="ARBA" id="ARBA00022771"/>
    </source>
</evidence>
<dbReference type="Gene3D" id="4.10.1060.10">
    <property type="entry name" value="Zinc finger, RanBP2-type"/>
    <property type="match status" value="1"/>
</dbReference>